<proteinExistence type="predicted"/>
<dbReference type="Gene3D" id="1.20.1250.20">
    <property type="entry name" value="MFS general substrate transporter like domains"/>
    <property type="match status" value="2"/>
</dbReference>
<evidence type="ECO:0000256" key="3">
    <source>
        <dbReference type="ARBA" id="ARBA00022692"/>
    </source>
</evidence>
<evidence type="ECO:0000313" key="9">
    <source>
        <dbReference type="Proteomes" id="UP000023464"/>
    </source>
</evidence>
<reference evidence="8 9" key="1">
    <citation type="submission" date="2014-03" db="EMBL/GenBank/DDBJ databases">
        <title>Draft Genome of Photorhabdus luminescens BA1, an Egyptian Isolate.</title>
        <authorList>
            <person name="Ghazal S."/>
            <person name="Hurst S.G.IV."/>
            <person name="Morris K."/>
            <person name="Thomas K."/>
            <person name="Tisa L.S."/>
        </authorList>
    </citation>
    <scope>NUCLEOTIDE SEQUENCE [LARGE SCALE GENOMIC DNA]</scope>
    <source>
        <strain evidence="8 9">BA1</strain>
    </source>
</reference>
<dbReference type="InterPro" id="IPR011701">
    <property type="entry name" value="MFS"/>
</dbReference>
<dbReference type="GO" id="GO:0022857">
    <property type="term" value="F:transmembrane transporter activity"/>
    <property type="evidence" value="ECO:0007669"/>
    <property type="project" value="InterPro"/>
</dbReference>
<evidence type="ECO:0000256" key="5">
    <source>
        <dbReference type="ARBA" id="ARBA00023136"/>
    </source>
</evidence>
<name>A0A022PEM4_9GAMM</name>
<feature type="domain" description="Major facilitator superfamily (MFS) profile" evidence="7">
    <location>
        <begin position="26"/>
        <end position="400"/>
    </location>
</feature>
<feature type="transmembrane region" description="Helical" evidence="6">
    <location>
        <begin position="255"/>
        <end position="273"/>
    </location>
</feature>
<keyword evidence="3 6" id="KW-0812">Transmembrane</keyword>
<dbReference type="PROSITE" id="PS50850">
    <property type="entry name" value="MFS"/>
    <property type="match status" value="1"/>
</dbReference>
<dbReference type="PATRIC" id="fig|1393736.3.peg.4199"/>
<dbReference type="Pfam" id="PF07690">
    <property type="entry name" value="MFS_1"/>
    <property type="match status" value="1"/>
</dbReference>
<feature type="transmembrane region" description="Helical" evidence="6">
    <location>
        <begin position="308"/>
        <end position="329"/>
    </location>
</feature>
<dbReference type="InterPro" id="IPR050189">
    <property type="entry name" value="MFS_Efflux_Transporters"/>
</dbReference>
<sequence>MSKLIGNNQVVGTNNQVVGTNNIVVIAMIVALVQFINALEYMMVTPLFVYMSKDFHMPVTMAGVVAGVYVFSSVFSGLTSFFFIDRFNKRKVLILNTLFLGLITFLTIFSSEPYQLILLRIIAGLFGGVTLGVGIGILLNNSPESMRGRVLGIAFSSFSFVSILGIPLCLYLAESFHWKVSFLLIVILCVVSVPLILFFIPGAEKVKNSQNKIVLTKKITLAGMASGVSNFSPFMLIPILAPLLTNVFYIPENQVSLVFFCGGIASWLGTYLTGKLCDRYPPQRITIAAATLFIVNIFLGLTGKVDGYVFFSLFMFATYVQVMAANVLASYASTPENRAGFGALQMAFSNLGAGVVFFFSSIFLDGKEIIAENVRPIFILTMVSALILPVYVMKLAQVMKRGTKNLMNNA</sequence>
<organism evidence="8 9">
    <name type="scientific">Photorhabdus aegyptia</name>
    <dbReference type="NCBI Taxonomy" id="2805098"/>
    <lineage>
        <taxon>Bacteria</taxon>
        <taxon>Pseudomonadati</taxon>
        <taxon>Pseudomonadota</taxon>
        <taxon>Gammaproteobacteria</taxon>
        <taxon>Enterobacterales</taxon>
        <taxon>Morganellaceae</taxon>
        <taxon>Photorhabdus</taxon>
    </lineage>
</organism>
<feature type="transmembrane region" description="Helical" evidence="6">
    <location>
        <begin position="21"/>
        <end position="39"/>
    </location>
</feature>
<gene>
    <name evidence="8" type="ORF">BA1DRAFT_04125</name>
</gene>
<dbReference type="GO" id="GO:0005886">
    <property type="term" value="C:plasma membrane"/>
    <property type="evidence" value="ECO:0007669"/>
    <property type="project" value="UniProtKB-SubCell"/>
</dbReference>
<feature type="transmembrane region" description="Helical" evidence="6">
    <location>
        <begin position="376"/>
        <end position="396"/>
    </location>
</feature>
<keyword evidence="9" id="KW-1185">Reference proteome</keyword>
<dbReference type="Proteomes" id="UP000023464">
    <property type="component" value="Unassembled WGS sequence"/>
</dbReference>
<evidence type="ECO:0000259" key="7">
    <source>
        <dbReference type="PROSITE" id="PS50850"/>
    </source>
</evidence>
<dbReference type="PANTHER" id="PTHR43124:SF3">
    <property type="entry name" value="CHLORAMPHENICOL EFFLUX PUMP RV0191"/>
    <property type="match status" value="1"/>
</dbReference>
<evidence type="ECO:0000256" key="1">
    <source>
        <dbReference type="ARBA" id="ARBA00004651"/>
    </source>
</evidence>
<dbReference type="SUPFAM" id="SSF103473">
    <property type="entry name" value="MFS general substrate transporter"/>
    <property type="match status" value="1"/>
</dbReference>
<feature type="transmembrane region" description="Helical" evidence="6">
    <location>
        <begin position="179"/>
        <end position="200"/>
    </location>
</feature>
<keyword evidence="2" id="KW-1003">Cell membrane</keyword>
<dbReference type="EMBL" id="JFGV01000088">
    <property type="protein sequence ID" value="EYU13403.1"/>
    <property type="molecule type" value="Genomic_DNA"/>
</dbReference>
<feature type="transmembrane region" description="Helical" evidence="6">
    <location>
        <begin position="285"/>
        <end position="302"/>
    </location>
</feature>
<evidence type="ECO:0000313" key="8">
    <source>
        <dbReference type="EMBL" id="EYU13403.1"/>
    </source>
</evidence>
<keyword evidence="5 6" id="KW-0472">Membrane</keyword>
<evidence type="ECO:0000256" key="6">
    <source>
        <dbReference type="SAM" id="Phobius"/>
    </source>
</evidence>
<feature type="transmembrane region" description="Helical" evidence="6">
    <location>
        <begin position="59"/>
        <end position="84"/>
    </location>
</feature>
<feature type="transmembrane region" description="Helical" evidence="6">
    <location>
        <begin position="341"/>
        <end position="364"/>
    </location>
</feature>
<feature type="transmembrane region" description="Helical" evidence="6">
    <location>
        <begin position="151"/>
        <end position="173"/>
    </location>
</feature>
<protein>
    <submittedName>
        <fullName evidence="8">Arabinose efflux permease family protein</fullName>
    </submittedName>
</protein>
<feature type="transmembrane region" description="Helical" evidence="6">
    <location>
        <begin position="221"/>
        <end position="243"/>
    </location>
</feature>
<feature type="transmembrane region" description="Helical" evidence="6">
    <location>
        <begin position="93"/>
        <end position="111"/>
    </location>
</feature>
<comment type="subcellular location">
    <subcellularLocation>
        <location evidence="1">Cell membrane</location>
        <topology evidence="1">Multi-pass membrane protein</topology>
    </subcellularLocation>
</comment>
<keyword evidence="4 6" id="KW-1133">Transmembrane helix</keyword>
<accession>A0A022PEM4</accession>
<dbReference type="InterPro" id="IPR020846">
    <property type="entry name" value="MFS_dom"/>
</dbReference>
<evidence type="ECO:0000256" key="2">
    <source>
        <dbReference type="ARBA" id="ARBA00022475"/>
    </source>
</evidence>
<dbReference type="InterPro" id="IPR036259">
    <property type="entry name" value="MFS_trans_sf"/>
</dbReference>
<dbReference type="RefSeq" id="WP_036782869.1">
    <property type="nucleotide sequence ID" value="NZ_CAWLTM010000027.1"/>
</dbReference>
<comment type="caution">
    <text evidence="8">The sequence shown here is derived from an EMBL/GenBank/DDBJ whole genome shotgun (WGS) entry which is preliminary data.</text>
</comment>
<feature type="transmembrane region" description="Helical" evidence="6">
    <location>
        <begin position="117"/>
        <end position="139"/>
    </location>
</feature>
<dbReference type="PANTHER" id="PTHR43124">
    <property type="entry name" value="PURINE EFFLUX PUMP PBUE"/>
    <property type="match status" value="1"/>
</dbReference>
<evidence type="ECO:0000256" key="4">
    <source>
        <dbReference type="ARBA" id="ARBA00022989"/>
    </source>
</evidence>
<dbReference type="AlphaFoldDB" id="A0A022PEM4"/>